<dbReference type="GeneID" id="107965102"/>
<reference evidence="3" key="2">
    <citation type="submission" date="2025-04" db="UniProtKB">
        <authorList>
            <consortium name="RefSeq"/>
        </authorList>
    </citation>
    <scope>IDENTIFICATION</scope>
    <source>
        <strain evidence="3">DH4</strain>
        <tissue evidence="3">Whole body</tissue>
    </source>
</reference>
<reference evidence="2" key="3">
    <citation type="submission" date="2025-05" db="UniProtKB">
        <authorList>
            <consortium name="RefSeq"/>
        </authorList>
    </citation>
    <scope>NUCLEOTIDE SEQUENCE [LARGE SCALE GENOMIC DNA]</scope>
    <source>
        <strain evidence="2">DH4</strain>
    </source>
</reference>
<reference evidence="1" key="1">
    <citation type="submission" date="2021-01" db="UniProtKB">
        <authorList>
            <consortium name="EnsemblMetazoa"/>
        </authorList>
    </citation>
    <scope>IDENTIFICATION</scope>
    <source>
        <strain evidence="1">DH4</strain>
    </source>
</reference>
<sequence>MSSYENTKPSTLPPRCYHCKPPPFYCPKYGCPPPQQYPPSKYFCPSPCPPFICRPRPEPPPKPPTLYIVNCLPPPDPPTPKCTPPKLVPPPSCVRYCITDICGKSCYCPRYFSDPPCTKCC</sequence>
<dbReference type="Proteomes" id="UP000005203">
    <property type="component" value="Linkage group LG1"/>
</dbReference>
<accession>A0A7M7IHP7</accession>
<accession>A0A8B7KMN5</accession>
<gene>
    <name evidence="1" type="primary">107965102</name>
    <name evidence="3" type="synonym">LOC107965102</name>
</gene>
<keyword evidence="2" id="KW-1185">Reference proteome</keyword>
<dbReference type="RefSeq" id="XP_016770074.1">
    <property type="nucleotide sequence ID" value="XM_016914585.2"/>
</dbReference>
<evidence type="ECO:0000313" key="3">
    <source>
        <dbReference type="RefSeq" id="XP_016770074.1"/>
    </source>
</evidence>
<dbReference type="EnsemblMetazoa" id="XM_016914585">
    <property type="protein sequence ID" value="XP_016770074"/>
    <property type="gene ID" value="LOC107965102"/>
</dbReference>
<name>A0A7M7IHP7_APIME</name>
<organism evidence="1">
    <name type="scientific">Apis mellifera</name>
    <name type="common">Honeybee</name>
    <dbReference type="NCBI Taxonomy" id="7460"/>
    <lineage>
        <taxon>Eukaryota</taxon>
        <taxon>Metazoa</taxon>
        <taxon>Ecdysozoa</taxon>
        <taxon>Arthropoda</taxon>
        <taxon>Hexapoda</taxon>
        <taxon>Insecta</taxon>
        <taxon>Pterygota</taxon>
        <taxon>Neoptera</taxon>
        <taxon>Endopterygota</taxon>
        <taxon>Hymenoptera</taxon>
        <taxon>Apocrita</taxon>
        <taxon>Aculeata</taxon>
        <taxon>Apoidea</taxon>
        <taxon>Anthophila</taxon>
        <taxon>Apidae</taxon>
        <taxon>Apis</taxon>
    </lineage>
</organism>
<evidence type="ECO:0000313" key="1">
    <source>
        <dbReference type="EnsemblMetazoa" id="XP_016770074"/>
    </source>
</evidence>
<protein>
    <submittedName>
        <fullName evidence="3">Late cornified envelope-like proline-rich protein 1</fullName>
    </submittedName>
</protein>
<dbReference type="AlphaFoldDB" id="A0A7M7IHP7"/>
<dbReference type="OMA" id="CITDICG"/>
<dbReference type="OrthoDB" id="7634100at2759"/>
<dbReference type="PRINTS" id="PR01217">
    <property type="entry name" value="PRICHEXTENSN"/>
</dbReference>
<evidence type="ECO:0000313" key="2">
    <source>
        <dbReference type="Proteomes" id="UP000005203"/>
    </source>
</evidence>
<proteinExistence type="predicted"/>
<dbReference type="KEGG" id="ame:107965102"/>